<reference evidence="3" key="1">
    <citation type="submission" date="2017-02" db="UniProtKB">
        <authorList>
            <consortium name="WormBaseParasite"/>
        </authorList>
    </citation>
    <scope>IDENTIFICATION</scope>
</reference>
<organism evidence="2 3">
    <name type="scientific">Syphacia muris</name>
    <dbReference type="NCBI Taxonomy" id="451379"/>
    <lineage>
        <taxon>Eukaryota</taxon>
        <taxon>Metazoa</taxon>
        <taxon>Ecdysozoa</taxon>
        <taxon>Nematoda</taxon>
        <taxon>Chromadorea</taxon>
        <taxon>Rhabditida</taxon>
        <taxon>Spirurina</taxon>
        <taxon>Oxyuridomorpha</taxon>
        <taxon>Oxyuroidea</taxon>
        <taxon>Oxyuridae</taxon>
        <taxon>Syphacia</taxon>
    </lineage>
</organism>
<evidence type="ECO:0000313" key="3">
    <source>
        <dbReference type="WBParaSite" id="SMUV_0001042701-mRNA-1"/>
    </source>
</evidence>
<dbReference type="WBParaSite" id="SMUV_0001042701-mRNA-1">
    <property type="protein sequence ID" value="SMUV_0001042701-mRNA-1"/>
    <property type="gene ID" value="SMUV_0001042701"/>
</dbReference>
<keyword evidence="1" id="KW-0732">Signal</keyword>
<protein>
    <submittedName>
        <fullName evidence="3">Secreted protein</fullName>
    </submittedName>
</protein>
<accession>A0A0N5AZK1</accession>
<proteinExistence type="predicted"/>
<evidence type="ECO:0000256" key="1">
    <source>
        <dbReference type="SAM" id="SignalP"/>
    </source>
</evidence>
<sequence length="157" mass="18369">MLTMWIHTAILLPCLTSSFSVPIQRLTPQPITSNSRLKKTVPTNLDVYFRRKRVKLISSKAKFIALKKPSENCEHEELIDCDNYVTNDMECMITATGMPCCICTGQLKKKRFFNLFFKILIFSVHCYQLSQQQRYYFCCNLQFKQKTLRPIISILNL</sequence>
<evidence type="ECO:0000313" key="2">
    <source>
        <dbReference type="Proteomes" id="UP000046393"/>
    </source>
</evidence>
<dbReference type="Proteomes" id="UP000046393">
    <property type="component" value="Unplaced"/>
</dbReference>
<keyword evidence="2" id="KW-1185">Reference proteome</keyword>
<name>A0A0N5AZK1_9BILA</name>
<dbReference type="AlphaFoldDB" id="A0A0N5AZK1"/>
<feature type="signal peptide" evidence="1">
    <location>
        <begin position="1"/>
        <end position="20"/>
    </location>
</feature>
<feature type="chain" id="PRO_5005893572" evidence="1">
    <location>
        <begin position="21"/>
        <end position="157"/>
    </location>
</feature>